<dbReference type="Gene3D" id="3.90.1170.50">
    <property type="entry name" value="Aldehyde oxidase/xanthine dehydrogenase, a/b hammerhead"/>
    <property type="match status" value="1"/>
</dbReference>
<sequence length="737" mass="76878">MFPASSSKPGVVGRPIARADGVAKVTGAATYAADADVPGVVHAVLVTSDVARGRIVSIDTGPAAGRGVLAVVTHRTGLAMTVPGIDAGVLKRFLPLRDDVIRHAGQPVAIAVAETPAQAQEAAARVVVRYDAQPHRAALADALDEAFTPPPGPLGPNERTRGDVAAGLAAAHVTVEAEYATPTHHHNPIEPSATVAVWDGDHLTVYESTQFISGTQGALAQAFGLPRANVRVISPYLGGGFGAKSAVWPHTILTAAVARHLRRPVKLVLSRADMYTSHGHRAETLQAVRLGAGRDGRLTAIDHVVTQQVSTTEEFGLVNGAHSARLLYACANVHTLQRAVRLDLPTGGLMRSPEAPTGHALECTMDELAYRLGIDPVELRLRNWTGVNPETGAPHGSNQLRECYRRGAERFGWSRRNPRPGSMRDRDGLIGWGMATAAHTAGSFGAAAAVTIGVDGSARFESGTQDIGTGTYTIMQQVGAQTLGLTAHQVTFALGDTRFPVAGPSAGSGTAASVGAAVIRAATAARDQVVAAAVADPGSPLHGLAPDQVGAADGWLFAAGQPSRRVAYRDVMRRHGVAITATTTPAPVPPGWSTGAVFVEVHVDPLLGRVRVRRVVGVFDTGRVLNRQTARSQAIGGAVWAIGFTLTEHTLIDPHLGRIVTPNLSGYLLPVNADIPDIDVDFVDVPDPTSPALGARGFGEVPMTGMTAAIGNAVFHAIGHRMRDLPITQDKILAALG</sequence>
<dbReference type="PANTHER" id="PTHR11908:SF132">
    <property type="entry name" value="ALDEHYDE OXIDASE 1-RELATED"/>
    <property type="match status" value="1"/>
</dbReference>
<dbReference type="AlphaFoldDB" id="A0AAE3YIW1"/>
<dbReference type="PANTHER" id="PTHR11908">
    <property type="entry name" value="XANTHINE DEHYDROGENASE"/>
    <property type="match status" value="1"/>
</dbReference>
<keyword evidence="5" id="KW-1185">Reference proteome</keyword>
<dbReference type="EMBL" id="JAVDYB010000001">
    <property type="protein sequence ID" value="MDR7274310.1"/>
    <property type="molecule type" value="Genomic_DNA"/>
</dbReference>
<keyword evidence="1" id="KW-0500">Molybdenum</keyword>
<evidence type="ECO:0000313" key="4">
    <source>
        <dbReference type="EMBL" id="MDR7274310.1"/>
    </source>
</evidence>
<dbReference type="GO" id="GO:0005506">
    <property type="term" value="F:iron ion binding"/>
    <property type="evidence" value="ECO:0007669"/>
    <property type="project" value="InterPro"/>
</dbReference>
<dbReference type="EC" id="1.17.1.4" evidence="4"/>
<gene>
    <name evidence="4" type="ORF">J2S41_001088</name>
</gene>
<name>A0AAE3YIW1_9ACTN</name>
<dbReference type="SMART" id="SM01008">
    <property type="entry name" value="Ald_Xan_dh_C"/>
    <property type="match status" value="1"/>
</dbReference>
<reference evidence="4" key="1">
    <citation type="submission" date="2023-07" db="EMBL/GenBank/DDBJ databases">
        <title>Sequencing the genomes of 1000 actinobacteria strains.</title>
        <authorList>
            <person name="Klenk H.-P."/>
        </authorList>
    </citation>
    <scope>NUCLEOTIDE SEQUENCE</scope>
    <source>
        <strain evidence="4">DSM 44707</strain>
    </source>
</reference>
<dbReference type="InterPro" id="IPR046867">
    <property type="entry name" value="AldOxase/xan_DH_MoCoBD2"/>
</dbReference>
<dbReference type="Gene3D" id="3.30.365.10">
    <property type="entry name" value="Aldehyde oxidase/xanthine dehydrogenase, molybdopterin binding domain"/>
    <property type="match status" value="4"/>
</dbReference>
<dbReference type="Proteomes" id="UP001183643">
    <property type="component" value="Unassembled WGS sequence"/>
</dbReference>
<dbReference type="InterPro" id="IPR037165">
    <property type="entry name" value="AldOxase/xan_DH_Mopterin-bd_sf"/>
</dbReference>
<dbReference type="SUPFAM" id="SSF56003">
    <property type="entry name" value="Molybdenum cofactor-binding domain"/>
    <property type="match status" value="1"/>
</dbReference>
<evidence type="ECO:0000313" key="5">
    <source>
        <dbReference type="Proteomes" id="UP001183643"/>
    </source>
</evidence>
<dbReference type="Pfam" id="PF01315">
    <property type="entry name" value="Ald_Xan_dh_C"/>
    <property type="match status" value="1"/>
</dbReference>
<protein>
    <submittedName>
        <fullName evidence="4">Xanthine dehydrogenase YagR molybdenum-binding subunit</fullName>
        <ecNumber evidence="4">1.17.1.4</ecNumber>
    </submittedName>
</protein>
<dbReference type="InterPro" id="IPR036856">
    <property type="entry name" value="Ald_Oxase/Xan_DH_a/b_sf"/>
</dbReference>
<accession>A0AAE3YIW1</accession>
<evidence type="ECO:0000256" key="1">
    <source>
        <dbReference type="ARBA" id="ARBA00022505"/>
    </source>
</evidence>
<dbReference type="InterPro" id="IPR000674">
    <property type="entry name" value="Ald_Oxase/Xan_DH_a/b"/>
</dbReference>
<dbReference type="Pfam" id="PF02738">
    <property type="entry name" value="MoCoBD_1"/>
    <property type="match status" value="1"/>
</dbReference>
<dbReference type="GO" id="GO:0004854">
    <property type="term" value="F:xanthine dehydrogenase activity"/>
    <property type="evidence" value="ECO:0007669"/>
    <property type="project" value="UniProtKB-EC"/>
</dbReference>
<proteinExistence type="predicted"/>
<comment type="caution">
    <text evidence="4">The sequence shown here is derived from an EMBL/GenBank/DDBJ whole genome shotgun (WGS) entry which is preliminary data.</text>
</comment>
<feature type="domain" description="Aldehyde oxidase/xanthine dehydrogenase a/b hammerhead" evidence="3">
    <location>
        <begin position="26"/>
        <end position="134"/>
    </location>
</feature>
<dbReference type="RefSeq" id="WP_310363834.1">
    <property type="nucleotide sequence ID" value="NZ_JAVDYB010000001.1"/>
</dbReference>
<evidence type="ECO:0000259" key="3">
    <source>
        <dbReference type="SMART" id="SM01008"/>
    </source>
</evidence>
<dbReference type="Pfam" id="PF20256">
    <property type="entry name" value="MoCoBD_2"/>
    <property type="match status" value="1"/>
</dbReference>
<keyword evidence="2 4" id="KW-0560">Oxidoreductase</keyword>
<dbReference type="InterPro" id="IPR016208">
    <property type="entry name" value="Ald_Oxase/xanthine_DH-like"/>
</dbReference>
<organism evidence="4 5">
    <name type="scientific">Catenuloplanes atrovinosus</name>
    <dbReference type="NCBI Taxonomy" id="137266"/>
    <lineage>
        <taxon>Bacteria</taxon>
        <taxon>Bacillati</taxon>
        <taxon>Actinomycetota</taxon>
        <taxon>Actinomycetes</taxon>
        <taxon>Micromonosporales</taxon>
        <taxon>Micromonosporaceae</taxon>
        <taxon>Catenuloplanes</taxon>
    </lineage>
</organism>
<dbReference type="InterPro" id="IPR008274">
    <property type="entry name" value="AldOxase/xan_DH_MoCoBD1"/>
</dbReference>
<dbReference type="SUPFAM" id="SSF54665">
    <property type="entry name" value="CO dehydrogenase molybdoprotein N-domain-like"/>
    <property type="match status" value="1"/>
</dbReference>
<evidence type="ECO:0000256" key="2">
    <source>
        <dbReference type="ARBA" id="ARBA00023002"/>
    </source>
</evidence>